<protein>
    <recommendedName>
        <fullName evidence="2">Tyrosine specific protein phosphatases domain-containing protein</fullName>
    </recommendedName>
</protein>
<comment type="caution">
    <text evidence="3">The sequence shown here is derived from an EMBL/GenBank/DDBJ whole genome shotgun (WGS) entry which is preliminary data.</text>
</comment>
<dbReference type="InterPro" id="IPR029021">
    <property type="entry name" value="Prot-tyrosine_phosphatase-like"/>
</dbReference>
<dbReference type="PANTHER" id="PTHR23339">
    <property type="entry name" value="TYROSINE SPECIFIC PROTEIN PHOSPHATASE AND DUAL SPECIFICITY PROTEIN PHOSPHATASE"/>
    <property type="match status" value="1"/>
</dbReference>
<feature type="compositionally biased region" description="Pro residues" evidence="1">
    <location>
        <begin position="569"/>
        <end position="578"/>
    </location>
</feature>
<feature type="compositionally biased region" description="Polar residues" evidence="1">
    <location>
        <begin position="537"/>
        <end position="557"/>
    </location>
</feature>
<dbReference type="InterPro" id="IPR000387">
    <property type="entry name" value="Tyr_Pase_dom"/>
</dbReference>
<dbReference type="SUPFAM" id="SSF52799">
    <property type="entry name" value="(Phosphotyrosine protein) phosphatases II"/>
    <property type="match status" value="1"/>
</dbReference>
<organism evidence="3 4">
    <name type="scientific">Aphanomyces euteiches</name>
    <dbReference type="NCBI Taxonomy" id="100861"/>
    <lineage>
        <taxon>Eukaryota</taxon>
        <taxon>Sar</taxon>
        <taxon>Stramenopiles</taxon>
        <taxon>Oomycota</taxon>
        <taxon>Saprolegniomycetes</taxon>
        <taxon>Saprolegniales</taxon>
        <taxon>Verrucalvaceae</taxon>
        <taxon>Aphanomyces</taxon>
    </lineage>
</organism>
<feature type="domain" description="Tyrosine specific protein phosphatases" evidence="2">
    <location>
        <begin position="178"/>
        <end position="244"/>
    </location>
</feature>
<accession>A0A6G0WBL3</accession>
<dbReference type="InterPro" id="IPR050561">
    <property type="entry name" value="PTP"/>
</dbReference>
<keyword evidence="4" id="KW-1185">Reference proteome</keyword>
<evidence type="ECO:0000313" key="4">
    <source>
        <dbReference type="Proteomes" id="UP000481153"/>
    </source>
</evidence>
<feature type="compositionally biased region" description="Pro residues" evidence="1">
    <location>
        <begin position="518"/>
        <end position="528"/>
    </location>
</feature>
<dbReference type="EMBL" id="VJMJ01000273">
    <property type="protein sequence ID" value="KAF0724309.1"/>
    <property type="molecule type" value="Genomic_DNA"/>
</dbReference>
<reference evidence="3 4" key="1">
    <citation type="submission" date="2019-07" db="EMBL/GenBank/DDBJ databases">
        <title>Genomics analysis of Aphanomyces spp. identifies a new class of oomycete effector associated with host adaptation.</title>
        <authorList>
            <person name="Gaulin E."/>
        </authorList>
    </citation>
    <scope>NUCLEOTIDE SEQUENCE [LARGE SCALE GENOMIC DNA]</scope>
    <source>
        <strain evidence="3 4">ATCC 201684</strain>
    </source>
</reference>
<dbReference type="PROSITE" id="PS00383">
    <property type="entry name" value="TYR_PHOSPHATASE_1"/>
    <property type="match status" value="1"/>
</dbReference>
<feature type="region of interest" description="Disordered" evidence="1">
    <location>
        <begin position="514"/>
        <end position="591"/>
    </location>
</feature>
<evidence type="ECO:0000259" key="2">
    <source>
        <dbReference type="PROSITE" id="PS50056"/>
    </source>
</evidence>
<sequence length="591" mass="64795">MSSSPTRPAQGSPGKRSPTRTAGSSSPPKQPGVVGPREWEKSLTVKCRLCGGSKCRRCSESAAILKTNSPVTGLHADWVTDSMLGMMRPSTRLIQTYRLVEQFHKLGIKAIFNLTIPGEHPHCGDGLVASGFPYDPETDWMAHNSKRQPHFLVLDDRAVEFYNFGWEDMTTPTIGFMVDLVRVMTGVLGHANQKLAVHCHAGFGRTGLAIACALVFQHDISPTNVIDIVRRGRPGSIQTTGQVDFIRAFYEHVHGAKLVFAMPTIHDRFTLERMVAREQSQYMNPPSSGSHGVIPPKVVSLHGTWLGFIRTQASSPTQARQLSMIYITHLPASFDHSVSTHYEHMKLLLGDTNDVPLGQAMVVAADDLWPHKVKMNMGDFTEPPPERLSGLLLDWLEHLDKPLIQDAKVLSDTNAFDALPLLTLRTIECVFHLIKAFLAHVDDPAIVHGLIGRTAMACLQLSAVSAKSFFPRIRQLVDSWTCPRPLALNLDLIAHLNQPTSQDDDIQIDSSSTLLPQLPRPASSPSPRNPSACAESPASTIPETQSTPELEHSSNLASVEPKEALSTPAPRPRSPPRTLPALPSPRNQISS</sequence>
<dbReference type="Proteomes" id="UP000481153">
    <property type="component" value="Unassembled WGS sequence"/>
</dbReference>
<name>A0A6G0WBL3_9STRA</name>
<dbReference type="Gene3D" id="3.90.190.10">
    <property type="entry name" value="Protein tyrosine phosphatase superfamily"/>
    <property type="match status" value="1"/>
</dbReference>
<evidence type="ECO:0000313" key="3">
    <source>
        <dbReference type="EMBL" id="KAF0724309.1"/>
    </source>
</evidence>
<dbReference type="AlphaFoldDB" id="A0A6G0WBL3"/>
<dbReference type="InterPro" id="IPR000242">
    <property type="entry name" value="PTP_cat"/>
</dbReference>
<evidence type="ECO:0000256" key="1">
    <source>
        <dbReference type="SAM" id="MobiDB-lite"/>
    </source>
</evidence>
<dbReference type="SMART" id="SM00404">
    <property type="entry name" value="PTPc_motif"/>
    <property type="match status" value="1"/>
</dbReference>
<dbReference type="InterPro" id="IPR016130">
    <property type="entry name" value="Tyr_Pase_AS"/>
</dbReference>
<dbReference type="VEuPathDB" id="FungiDB:AeMF1_021493"/>
<dbReference type="Pfam" id="PF00102">
    <property type="entry name" value="Y_phosphatase"/>
    <property type="match status" value="1"/>
</dbReference>
<dbReference type="GO" id="GO:0004725">
    <property type="term" value="F:protein tyrosine phosphatase activity"/>
    <property type="evidence" value="ECO:0007669"/>
    <property type="project" value="InterPro"/>
</dbReference>
<feature type="region of interest" description="Disordered" evidence="1">
    <location>
        <begin position="1"/>
        <end position="37"/>
    </location>
</feature>
<dbReference type="InterPro" id="IPR003595">
    <property type="entry name" value="Tyr_Pase_cat"/>
</dbReference>
<dbReference type="PROSITE" id="PS50056">
    <property type="entry name" value="TYR_PHOSPHATASE_2"/>
    <property type="match status" value="1"/>
</dbReference>
<gene>
    <name evidence="3" type="ORF">Ae201684_016973</name>
</gene>
<proteinExistence type="predicted"/>